<evidence type="ECO:0000313" key="4">
    <source>
        <dbReference type="Proteomes" id="UP000663864"/>
    </source>
</evidence>
<proteinExistence type="predicted"/>
<sequence>MIETVSQAVSATNDSSPTSSNSNKSSISTTA</sequence>
<gene>
    <name evidence="3" type="ORF">JXQ802_LOCUS35466</name>
    <name evidence="2" type="ORF">ZHD862_LOCUS29897</name>
</gene>
<feature type="compositionally biased region" description="Low complexity" evidence="1">
    <location>
        <begin position="10"/>
        <end position="31"/>
    </location>
</feature>
<protein>
    <submittedName>
        <fullName evidence="2">Uncharacterized protein</fullName>
    </submittedName>
</protein>
<evidence type="ECO:0000313" key="3">
    <source>
        <dbReference type="EMBL" id="CAF1414345.1"/>
    </source>
</evidence>
<feature type="non-terminal residue" evidence="2">
    <location>
        <position position="31"/>
    </location>
</feature>
<organism evidence="2 4">
    <name type="scientific">Rotaria sordida</name>
    <dbReference type="NCBI Taxonomy" id="392033"/>
    <lineage>
        <taxon>Eukaryota</taxon>
        <taxon>Metazoa</taxon>
        <taxon>Spiralia</taxon>
        <taxon>Gnathifera</taxon>
        <taxon>Rotifera</taxon>
        <taxon>Eurotatoria</taxon>
        <taxon>Bdelloidea</taxon>
        <taxon>Philodinida</taxon>
        <taxon>Philodinidae</taxon>
        <taxon>Rotaria</taxon>
    </lineage>
</organism>
<accession>A0A815GFY4</accession>
<evidence type="ECO:0000313" key="5">
    <source>
        <dbReference type="Proteomes" id="UP000663870"/>
    </source>
</evidence>
<feature type="region of interest" description="Disordered" evidence="1">
    <location>
        <begin position="1"/>
        <end position="31"/>
    </location>
</feature>
<evidence type="ECO:0000256" key="1">
    <source>
        <dbReference type="SAM" id="MobiDB-lite"/>
    </source>
</evidence>
<keyword evidence="5" id="KW-1185">Reference proteome</keyword>
<comment type="caution">
    <text evidence="2">The sequence shown here is derived from an EMBL/GenBank/DDBJ whole genome shotgun (WGS) entry which is preliminary data.</text>
</comment>
<reference evidence="2" key="1">
    <citation type="submission" date="2021-02" db="EMBL/GenBank/DDBJ databases">
        <authorList>
            <person name="Nowell W R."/>
        </authorList>
    </citation>
    <scope>NUCLEOTIDE SEQUENCE</scope>
</reference>
<evidence type="ECO:0000313" key="2">
    <source>
        <dbReference type="EMBL" id="CAF1338026.1"/>
    </source>
</evidence>
<dbReference type="EMBL" id="CAJNOT010002710">
    <property type="protein sequence ID" value="CAF1338026.1"/>
    <property type="molecule type" value="Genomic_DNA"/>
</dbReference>
<name>A0A815GFY4_9BILA</name>
<dbReference type="AlphaFoldDB" id="A0A815GFY4"/>
<dbReference type="Proteomes" id="UP000663870">
    <property type="component" value="Unassembled WGS sequence"/>
</dbReference>
<dbReference type="Proteomes" id="UP000663864">
    <property type="component" value="Unassembled WGS sequence"/>
</dbReference>
<dbReference type="EMBL" id="CAJNOL010001753">
    <property type="protein sequence ID" value="CAF1414345.1"/>
    <property type="molecule type" value="Genomic_DNA"/>
</dbReference>